<proteinExistence type="predicted"/>
<sequence>MLAILKEKFNISYLELFVIDGEVYDSKMGNLFFDLNPMSEALTMKKEKLQLGIPK</sequence>
<dbReference type="Proteomes" id="UP000186246">
    <property type="component" value="Unassembled WGS sequence"/>
</dbReference>
<dbReference type="AlphaFoldDB" id="A0A1N7P9R5"/>
<evidence type="ECO:0000313" key="2">
    <source>
        <dbReference type="Proteomes" id="UP000186246"/>
    </source>
</evidence>
<dbReference type="EMBL" id="FTOJ01000012">
    <property type="protein sequence ID" value="SIT07321.1"/>
    <property type="molecule type" value="Genomic_DNA"/>
</dbReference>
<dbReference type="STRING" id="551459.SAMN05421796_11229"/>
<organism evidence="1 2">
    <name type="scientific">Chryseobacterium piscicola</name>
    <dbReference type="NCBI Taxonomy" id="551459"/>
    <lineage>
        <taxon>Bacteria</taxon>
        <taxon>Pseudomonadati</taxon>
        <taxon>Bacteroidota</taxon>
        <taxon>Flavobacteriia</taxon>
        <taxon>Flavobacteriales</taxon>
        <taxon>Weeksellaceae</taxon>
        <taxon>Chryseobacterium group</taxon>
        <taxon>Chryseobacterium</taxon>
    </lineage>
</organism>
<protein>
    <submittedName>
        <fullName evidence="1">Uncharacterized protein</fullName>
    </submittedName>
</protein>
<dbReference type="RefSeq" id="WP_159439282.1">
    <property type="nucleotide sequence ID" value="NZ_FTOJ01000012.1"/>
</dbReference>
<gene>
    <name evidence="1" type="ORF">SAMN05421796_11229</name>
</gene>
<evidence type="ECO:0000313" key="1">
    <source>
        <dbReference type="EMBL" id="SIT07321.1"/>
    </source>
</evidence>
<reference evidence="2" key="1">
    <citation type="submission" date="2017-01" db="EMBL/GenBank/DDBJ databases">
        <authorList>
            <person name="Varghese N."/>
            <person name="Submissions S."/>
        </authorList>
    </citation>
    <scope>NUCLEOTIDE SEQUENCE [LARGE SCALE GENOMIC DNA]</scope>
    <source>
        <strain evidence="2">DSM 21068</strain>
    </source>
</reference>
<name>A0A1N7P9R5_9FLAO</name>
<accession>A0A1N7P9R5</accession>